<dbReference type="EMBL" id="JAKVPQ010000010">
    <property type="protein sequence ID" value="MCH4285958.1"/>
    <property type="molecule type" value="Genomic_DNA"/>
</dbReference>
<sequence>MGIYLNPNNDQYQELVNSTLMVDKSLLIEKINCRIKTKQKFVCVSRPRRFGKSTDANMLVAYYSKGCDSHKLFDSLKVVSTNNYEKHLNQHNVIHLNMQEFLSDSTSISDMLDILNQEVIYELSKEYDVHVITPNIKNYLKRIYSDYNQSFIFVIDEWDCIFREFKRDKKEQERYLDYLRNLLKDQPYVELAYMTGILPIKKYGTHSALNMFDEISMLQPESYSKFMGFTEEEVRALCEKYHVDFSTMQYWYNGYHLEENVSIYSPRSVTSSIESGKFRNYWSQTETFEALQKYIDLNLDGMKDNIISMIAGDEVKVDTSSFQNDMTTFKSKDDVFTLLIHLGYLGYDSTKSTVYIPNNEVKGTFITSIKNSNWGIVTSLFKNANDLLEATWNMDSDKVAKYIQNSHYETSILQYNDENALSYTISLAYITAKEHYTIIRELPTGKGFADIAFIPKDDKPAMIVELKYDKNVDTAISQIKNKNYPNVLKHYLDNLLLVVINYDKTTKEHECYIEKYEQS</sequence>
<dbReference type="Proteomes" id="UP001202402">
    <property type="component" value="Unassembled WGS sequence"/>
</dbReference>
<dbReference type="InterPro" id="IPR012547">
    <property type="entry name" value="PDDEXK_9"/>
</dbReference>
<dbReference type="PANTHER" id="PTHR34825">
    <property type="entry name" value="CONSERVED PROTEIN, WITH A WEAK D-GALACTARATE DEHYDRATASE/ALTRONATE HYDROLASE DOMAIN"/>
    <property type="match status" value="1"/>
</dbReference>
<dbReference type="GO" id="GO:0005524">
    <property type="term" value="F:ATP binding"/>
    <property type="evidence" value="ECO:0007669"/>
    <property type="project" value="UniProtKB-KW"/>
</dbReference>
<evidence type="ECO:0000259" key="1">
    <source>
        <dbReference type="Pfam" id="PF09820"/>
    </source>
</evidence>
<reference evidence="2 3" key="1">
    <citation type="submission" date="2022-02" db="EMBL/GenBank/DDBJ databases">
        <title>Genome of Erysipelotrichaceae sp. nov. NSJ-176 isolated from human feces.</title>
        <authorList>
            <person name="Abdugheni R."/>
        </authorList>
    </citation>
    <scope>NUCLEOTIDE SEQUENCE [LARGE SCALE GENOMIC DNA]</scope>
    <source>
        <strain evidence="2 3">NSJ-176</strain>
    </source>
</reference>
<dbReference type="InterPro" id="IPR018631">
    <property type="entry name" value="AAA-ATPase-like_dom"/>
</dbReference>
<dbReference type="RefSeq" id="WP_117453521.1">
    <property type="nucleotide sequence ID" value="NZ_JAKVPQ010000010.1"/>
</dbReference>
<dbReference type="SUPFAM" id="SSF52540">
    <property type="entry name" value="P-loop containing nucleoside triphosphate hydrolases"/>
    <property type="match status" value="1"/>
</dbReference>
<proteinExistence type="predicted"/>
<keyword evidence="2" id="KW-0547">Nucleotide-binding</keyword>
<dbReference type="Pfam" id="PF08011">
    <property type="entry name" value="PDDEXK_9"/>
    <property type="match status" value="1"/>
</dbReference>
<comment type="caution">
    <text evidence="2">The sequence shown here is derived from an EMBL/GenBank/DDBJ whole genome shotgun (WGS) entry which is preliminary data.</text>
</comment>
<feature type="domain" description="AAA-ATPase-like" evidence="1">
    <location>
        <begin position="13"/>
        <end position="203"/>
    </location>
</feature>
<dbReference type="InterPro" id="IPR027417">
    <property type="entry name" value="P-loop_NTPase"/>
</dbReference>
<dbReference type="Gene3D" id="3.40.50.300">
    <property type="entry name" value="P-loop containing nucleotide triphosphate hydrolases"/>
    <property type="match status" value="1"/>
</dbReference>
<protein>
    <submittedName>
        <fullName evidence="2">ATP-binding protein</fullName>
    </submittedName>
</protein>
<dbReference type="Pfam" id="PF09820">
    <property type="entry name" value="AAA-ATPase_like"/>
    <property type="match status" value="1"/>
</dbReference>
<evidence type="ECO:0000313" key="2">
    <source>
        <dbReference type="EMBL" id="MCH4285958.1"/>
    </source>
</evidence>
<keyword evidence="2" id="KW-0067">ATP-binding</keyword>
<name>A0ABS9R9X4_9FIRM</name>
<accession>A0ABS9R9X4</accession>
<organism evidence="2 3">
    <name type="scientific">Amedibacillus hominis</name>
    <dbReference type="NCBI Taxonomy" id="2897776"/>
    <lineage>
        <taxon>Bacteria</taxon>
        <taxon>Bacillati</taxon>
        <taxon>Bacillota</taxon>
        <taxon>Erysipelotrichia</taxon>
        <taxon>Erysipelotrichales</taxon>
        <taxon>Erysipelotrichaceae</taxon>
        <taxon>Amedibacillus</taxon>
    </lineage>
</organism>
<dbReference type="PANTHER" id="PTHR34825:SF1">
    <property type="entry name" value="AAA-ATPASE-LIKE DOMAIN-CONTAINING PROTEIN"/>
    <property type="match status" value="1"/>
</dbReference>
<gene>
    <name evidence="2" type="ORF">LQE99_12585</name>
</gene>
<keyword evidence="3" id="KW-1185">Reference proteome</keyword>
<evidence type="ECO:0000313" key="3">
    <source>
        <dbReference type="Proteomes" id="UP001202402"/>
    </source>
</evidence>